<comment type="subcellular location">
    <subcellularLocation>
        <location evidence="1">Cell membrane</location>
        <topology evidence="1">Multi-pass membrane protein</topology>
    </subcellularLocation>
</comment>
<keyword evidence="5" id="KW-0472">Membrane</keyword>
<dbReference type="Pfam" id="PF12704">
    <property type="entry name" value="MacB_PCD"/>
    <property type="match status" value="1"/>
</dbReference>
<dbReference type="RefSeq" id="WP_417657970.1">
    <property type="nucleotide sequence ID" value="NZ_JBLXDX010000008.1"/>
</dbReference>
<dbReference type="Pfam" id="PF02687">
    <property type="entry name" value="FtsX"/>
    <property type="match status" value="1"/>
</dbReference>
<dbReference type="GO" id="GO:0022857">
    <property type="term" value="F:transmembrane transporter activity"/>
    <property type="evidence" value="ECO:0007669"/>
    <property type="project" value="TreeGrafter"/>
</dbReference>
<dbReference type="Proteomes" id="UP000243022">
    <property type="component" value="Unassembled WGS sequence"/>
</dbReference>
<evidence type="ECO:0000313" key="10">
    <source>
        <dbReference type="Proteomes" id="UP000243022"/>
    </source>
</evidence>
<protein>
    <submittedName>
        <fullName evidence="9">Cell division protein FtsX</fullName>
    </submittedName>
</protein>
<dbReference type="GO" id="GO:0051301">
    <property type="term" value="P:cell division"/>
    <property type="evidence" value="ECO:0007669"/>
    <property type="project" value="UniProtKB-KW"/>
</dbReference>
<evidence type="ECO:0000256" key="4">
    <source>
        <dbReference type="ARBA" id="ARBA00022989"/>
    </source>
</evidence>
<feature type="domain" description="ABC3 transporter permease C-terminal" evidence="7">
    <location>
        <begin position="286"/>
        <end position="398"/>
    </location>
</feature>
<keyword evidence="4" id="KW-1133">Transmembrane helix</keyword>
<evidence type="ECO:0000256" key="6">
    <source>
        <dbReference type="ARBA" id="ARBA00038076"/>
    </source>
</evidence>
<evidence type="ECO:0000313" key="9">
    <source>
        <dbReference type="EMBL" id="PTB83217.1"/>
    </source>
</evidence>
<keyword evidence="9" id="KW-0132">Cell division</keyword>
<keyword evidence="9" id="KW-0131">Cell cycle</keyword>
<dbReference type="PANTHER" id="PTHR30572:SF4">
    <property type="entry name" value="ABC TRANSPORTER PERMEASE YTRF"/>
    <property type="match status" value="1"/>
</dbReference>
<organism evidence="9 10">
    <name type="scientific">Pseudidiomarina aestuarii</name>
    <dbReference type="NCBI Taxonomy" id="624146"/>
    <lineage>
        <taxon>Bacteria</taxon>
        <taxon>Pseudomonadati</taxon>
        <taxon>Pseudomonadota</taxon>
        <taxon>Gammaproteobacteria</taxon>
        <taxon>Alteromonadales</taxon>
        <taxon>Idiomarinaceae</taxon>
        <taxon>Pseudidiomarina</taxon>
    </lineage>
</organism>
<dbReference type="EMBL" id="PYVS01000005">
    <property type="protein sequence ID" value="PTB83217.1"/>
    <property type="molecule type" value="Genomic_DNA"/>
</dbReference>
<evidence type="ECO:0000259" key="8">
    <source>
        <dbReference type="Pfam" id="PF12704"/>
    </source>
</evidence>
<proteinExistence type="inferred from homology"/>
<dbReference type="InterPro" id="IPR025857">
    <property type="entry name" value="MacB_PCD"/>
</dbReference>
<comment type="similarity">
    <text evidence="6">Belongs to the ABC-4 integral membrane protein family.</text>
</comment>
<sequence length="405" mass="44976">MSELGPIFRALLRNKVGAFLLALQIALTMTIMVNAIHMIENRSSMMARPSGLDEANQFYLSSNGYAENFNERAVVEEDLRNIRALPGIVDVTQINAIPLSGGGWSMGLQTEPGEDKPSVGVAVYFVDDHGIDAFGVNLIAGENFSPTEITYRQRNEQGWPQNIIVTEAMAKELFPDLAPAQIIGKTAYIGGDEPMTITGVIDQLQAPWVGWSGVERVMLVPQRTEFRSSRYFIRTEPGQRDRMMKEVEEMLVAEDRGRLIRSVRTMEETRDDSYRSYSALQTILWIIVIILTIITALGIVGMVTFSVNRRRKQIGTRRALGASRFDIMKHFMLENFLVTSAGLVLGVGSSIALNIWLVDAFSLPRIGWYYIPVAMVILWVVGQAAVFGPARKASQISPALATRTA</sequence>
<name>A0A2T4CNQ9_9GAMM</name>
<reference evidence="9 10" key="1">
    <citation type="submission" date="2018-03" db="EMBL/GenBank/DDBJ databases">
        <title>Cross-interface Injection: A General Nanoliter Liquid Handling Method Applied to Single Cells Genome Amplification Automated Nanoliter Liquid Handling Applied to Single Cell Multiple Displacement Amplification.</title>
        <authorList>
            <person name="Yun J."/>
            <person name="Xu P."/>
            <person name="Xu J."/>
            <person name="Dai X."/>
            <person name="Wang Y."/>
            <person name="Zheng X."/>
            <person name="Cao C."/>
            <person name="Yi Q."/>
            <person name="Zhu Y."/>
            <person name="Wang L."/>
            <person name="Dong Z."/>
            <person name="Huang Y."/>
            <person name="Huang L."/>
            <person name="Du W."/>
        </authorList>
    </citation>
    <scope>NUCLEOTIDE SEQUENCE [LARGE SCALE GENOMIC DNA]</scope>
    <source>
        <strain evidence="9 10">Z-E1-2</strain>
    </source>
</reference>
<gene>
    <name evidence="9" type="ORF">C9986_00570</name>
</gene>
<evidence type="ECO:0000256" key="5">
    <source>
        <dbReference type="ARBA" id="ARBA00023136"/>
    </source>
</evidence>
<keyword evidence="3" id="KW-0812">Transmembrane</keyword>
<dbReference type="InterPro" id="IPR050250">
    <property type="entry name" value="Macrolide_Exporter_MacB"/>
</dbReference>
<dbReference type="GO" id="GO:0005886">
    <property type="term" value="C:plasma membrane"/>
    <property type="evidence" value="ECO:0007669"/>
    <property type="project" value="UniProtKB-SubCell"/>
</dbReference>
<evidence type="ECO:0000256" key="3">
    <source>
        <dbReference type="ARBA" id="ARBA00022692"/>
    </source>
</evidence>
<accession>A0A2T4CNQ9</accession>
<keyword evidence="2" id="KW-1003">Cell membrane</keyword>
<evidence type="ECO:0000259" key="7">
    <source>
        <dbReference type="Pfam" id="PF02687"/>
    </source>
</evidence>
<comment type="caution">
    <text evidence="9">The sequence shown here is derived from an EMBL/GenBank/DDBJ whole genome shotgun (WGS) entry which is preliminary data.</text>
</comment>
<feature type="domain" description="MacB-like periplasmic core" evidence="8">
    <location>
        <begin position="52"/>
        <end position="248"/>
    </location>
</feature>
<evidence type="ECO:0000256" key="1">
    <source>
        <dbReference type="ARBA" id="ARBA00004651"/>
    </source>
</evidence>
<dbReference type="PANTHER" id="PTHR30572">
    <property type="entry name" value="MEMBRANE COMPONENT OF TRANSPORTER-RELATED"/>
    <property type="match status" value="1"/>
</dbReference>
<dbReference type="AlphaFoldDB" id="A0A2T4CNQ9"/>
<evidence type="ECO:0000256" key="2">
    <source>
        <dbReference type="ARBA" id="ARBA00022475"/>
    </source>
</evidence>
<dbReference type="InterPro" id="IPR003838">
    <property type="entry name" value="ABC3_permease_C"/>
</dbReference>